<sequence>VASAPVMTEQTIVTGCRFATTLLKVWLIRMLDCVMAKFPFARVCNVVDDITVRVRGSRKFVRDMLPIVVGFTCRKLEEWDLVLARAKGKIVSTHQDVAQSSERALARWGFTGASVVRNLGVDFTMGKARRNPVQKARVAKLKRRAHRFRGLRSSFKKLTRIVRTSANPAGLYGASVTGVSDLSLQQLRSVAGEAVFGQAKGRSRTIGFMLSPTPQTSLGGELWALLMALKLAEAGPLEIWTDCQVLIDVWSFGPDQDVSRFAFAEVWVEVLAKARDIGWDNIQMCKIKSRLSCDDAVARNFPFYAWRGNREADRLAREGTQLQAQPEAARSWYKTVAPGIMQVGRFLGLMLGEVSRLGLKDVERFRAPKSTRLARDAPQLQLVADPNGHTICREGKSFVCAEFGTKARSRGALAAFPCRGIPAIAASAHHSHVLWMGSGPSGTVVWCRKCAAFGVARSRYLKVPCHERPRNSAAEKSLAMLIAGKDPSSRAVFGRSVQVPQGT</sequence>
<reference evidence="1" key="1">
    <citation type="submission" date="2023-10" db="EMBL/GenBank/DDBJ databases">
        <authorList>
            <person name="Chen Y."/>
            <person name="Shah S."/>
            <person name="Dougan E. K."/>
            <person name="Thang M."/>
            <person name="Chan C."/>
        </authorList>
    </citation>
    <scope>NUCLEOTIDE SEQUENCE [LARGE SCALE GENOMIC DNA]</scope>
</reference>
<keyword evidence="2" id="KW-1185">Reference proteome</keyword>
<proteinExistence type="predicted"/>
<dbReference type="EMBL" id="CAUYUJ010002448">
    <property type="protein sequence ID" value="CAK0800829.1"/>
    <property type="molecule type" value="Genomic_DNA"/>
</dbReference>
<dbReference type="Gene3D" id="3.30.420.10">
    <property type="entry name" value="Ribonuclease H-like superfamily/Ribonuclease H"/>
    <property type="match status" value="1"/>
</dbReference>
<gene>
    <name evidence="1" type="ORF">PCOR1329_LOCUS8871</name>
</gene>
<dbReference type="InterPro" id="IPR036397">
    <property type="entry name" value="RNaseH_sf"/>
</dbReference>
<accession>A0ABN9Q526</accession>
<evidence type="ECO:0000313" key="2">
    <source>
        <dbReference type="Proteomes" id="UP001189429"/>
    </source>
</evidence>
<protein>
    <recommendedName>
        <fullName evidence="3">RNase H type-1 domain-containing protein</fullName>
    </recommendedName>
</protein>
<dbReference type="InterPro" id="IPR012337">
    <property type="entry name" value="RNaseH-like_sf"/>
</dbReference>
<evidence type="ECO:0000313" key="1">
    <source>
        <dbReference type="EMBL" id="CAK0800829.1"/>
    </source>
</evidence>
<name>A0ABN9Q526_9DINO</name>
<feature type="non-terminal residue" evidence="1">
    <location>
        <position position="1"/>
    </location>
</feature>
<organism evidence="1 2">
    <name type="scientific">Prorocentrum cordatum</name>
    <dbReference type="NCBI Taxonomy" id="2364126"/>
    <lineage>
        <taxon>Eukaryota</taxon>
        <taxon>Sar</taxon>
        <taxon>Alveolata</taxon>
        <taxon>Dinophyceae</taxon>
        <taxon>Prorocentrales</taxon>
        <taxon>Prorocentraceae</taxon>
        <taxon>Prorocentrum</taxon>
    </lineage>
</organism>
<evidence type="ECO:0008006" key="3">
    <source>
        <dbReference type="Google" id="ProtNLM"/>
    </source>
</evidence>
<dbReference type="Proteomes" id="UP001189429">
    <property type="component" value="Unassembled WGS sequence"/>
</dbReference>
<comment type="caution">
    <text evidence="1">The sequence shown here is derived from an EMBL/GenBank/DDBJ whole genome shotgun (WGS) entry which is preliminary data.</text>
</comment>
<dbReference type="SUPFAM" id="SSF53098">
    <property type="entry name" value="Ribonuclease H-like"/>
    <property type="match status" value="1"/>
</dbReference>